<dbReference type="EMBL" id="MUYV01000001">
    <property type="protein sequence ID" value="OOS26712.1"/>
    <property type="molecule type" value="Genomic_DNA"/>
</dbReference>
<dbReference type="InterPro" id="IPR018891">
    <property type="entry name" value="AIPR_C"/>
</dbReference>
<feature type="domain" description="Abortive phage infection protein C-terminal" evidence="1">
    <location>
        <begin position="240"/>
        <end position="561"/>
    </location>
</feature>
<keyword evidence="4" id="KW-1185">Reference proteome</keyword>
<dbReference type="InterPro" id="IPR055101">
    <property type="entry name" value="AIPR_N"/>
</dbReference>
<evidence type="ECO:0008006" key="5">
    <source>
        <dbReference type="Google" id="ProtNLM"/>
    </source>
</evidence>
<dbReference type="STRING" id="573983.B0681_02275"/>
<sequence length="703" mass="81600">MDLNEFFSMIKSETSVKASANGSYQQLAFLDLITSDLIDIGDIQAFNDCNNPSYNGAHIHGFDIEENEESDSVRIDLFITDYEQRDGLERIGKTDVDLYFKRLLKFFTESLNNELYQKIDESNSAYRIAEYIEDYKENIDEVNLFFISERATSEKFKDFLRVEIDGINIKYHFWDISRWANLRNASKSREAIEIDFVDRYDSALACLDASNLTEKMRSYLVVVPGGVLADLYNDHGARLLEQNVRSFLQAKGGVNKGIRRTILDQPEYFFAYNNGITATASSVEVEDIGGVLKITKLVDLQIVNGGQTTVSLARAKLKDGADLSRIYVQMKLSIINSDLTDEDLVAKISQYANTQNKVNASDLSANHPYHVKLEELSRRIWAPVVQATAYRQTQWFYERSRGQYNEMLQKDTRLNKIKYPKSQLFNKTDLAKYMMVWDFNEPKWVNMGAQKNFVKFTEEILKNWKKKEFQNSINEDYYKKVIARAIIFKRTERIVQTQPWYTNGYRANIVIYTLAFVAWHLKRNKKEINYQQIWKNHEISQAFESMLITLSKAVNDILLNTDHPSRTTSNISEWAKKDGCWAQITGSYKDALESCISEQFKKELLDLEDIEKATSERGVLEKRNQDIQLVEKINSYGKTFWFGFLEYCQSRVDLSRIEEGVLQTASRQARDLSLKQCIILSGLIEKYEQDYLKYSKNQSIFNS</sequence>
<proteinExistence type="predicted"/>
<organism evidence="3 4">
    <name type="scientific">Moraxella porci DSM 25326</name>
    <dbReference type="NCBI Taxonomy" id="573983"/>
    <lineage>
        <taxon>Bacteria</taxon>
        <taxon>Pseudomonadati</taxon>
        <taxon>Pseudomonadota</taxon>
        <taxon>Gammaproteobacteria</taxon>
        <taxon>Moraxellales</taxon>
        <taxon>Moraxellaceae</taxon>
        <taxon>Moraxella</taxon>
    </lineage>
</organism>
<name>A0A1T0CWL6_9GAMM</name>
<evidence type="ECO:0000259" key="2">
    <source>
        <dbReference type="Pfam" id="PF22879"/>
    </source>
</evidence>
<dbReference type="AlphaFoldDB" id="A0A1T0CWL6"/>
<protein>
    <recommendedName>
        <fullName evidence="5">AIPR protein</fullName>
    </recommendedName>
</protein>
<dbReference type="Pfam" id="PF10592">
    <property type="entry name" value="AIPR"/>
    <property type="match status" value="1"/>
</dbReference>
<accession>A0A1T0CWL6</accession>
<gene>
    <name evidence="3" type="ORF">B0681_02275</name>
</gene>
<dbReference type="Proteomes" id="UP000190683">
    <property type="component" value="Unassembled WGS sequence"/>
</dbReference>
<evidence type="ECO:0000313" key="4">
    <source>
        <dbReference type="Proteomes" id="UP000190683"/>
    </source>
</evidence>
<evidence type="ECO:0000313" key="3">
    <source>
        <dbReference type="EMBL" id="OOS26712.1"/>
    </source>
</evidence>
<comment type="caution">
    <text evidence="3">The sequence shown here is derived from an EMBL/GenBank/DDBJ whole genome shotgun (WGS) entry which is preliminary data.</text>
</comment>
<dbReference type="Pfam" id="PF22879">
    <property type="entry name" value="AIPR_N"/>
    <property type="match status" value="1"/>
</dbReference>
<dbReference type="RefSeq" id="WP_078317107.1">
    <property type="nucleotide sequence ID" value="NZ_MUYV01000001.1"/>
</dbReference>
<feature type="domain" description="Abortive infection phage resistance protein N-terminal" evidence="2">
    <location>
        <begin position="29"/>
        <end position="178"/>
    </location>
</feature>
<reference evidence="3 4" key="1">
    <citation type="submission" date="2017-02" db="EMBL/GenBank/DDBJ databases">
        <title>Draft genome sequence of Moraxella porci CCUG 54912T type strain.</title>
        <authorList>
            <person name="Salva-Serra F."/>
            <person name="Engstrom-Jakobsson H."/>
            <person name="Thorell K."/>
            <person name="Jaen-Luchoro D."/>
            <person name="Gonzales-Siles L."/>
            <person name="Karlsson R."/>
            <person name="Yazdan S."/>
            <person name="Boulund F."/>
            <person name="Johnning A."/>
            <person name="Engstrand L."/>
            <person name="Kristiansson E."/>
            <person name="Moore E."/>
        </authorList>
    </citation>
    <scope>NUCLEOTIDE SEQUENCE [LARGE SCALE GENOMIC DNA]</scope>
    <source>
        <strain evidence="3 4">CCUG 54912</strain>
    </source>
</reference>
<evidence type="ECO:0000259" key="1">
    <source>
        <dbReference type="Pfam" id="PF10592"/>
    </source>
</evidence>